<dbReference type="PANTHER" id="PTHR43752:SF2">
    <property type="entry name" value="BNR_ASP-BOX REPEAT FAMILY PROTEIN"/>
    <property type="match status" value="1"/>
</dbReference>
<keyword evidence="4" id="KW-1185">Reference proteome</keyword>
<name>A0ABV9SYI8_9BACT</name>
<dbReference type="RefSeq" id="WP_377062997.1">
    <property type="nucleotide sequence ID" value="NZ_JBHSJJ010000003.1"/>
</dbReference>
<keyword evidence="3" id="KW-0378">Hydrolase</keyword>
<dbReference type="EMBL" id="JBHSJJ010000003">
    <property type="protein sequence ID" value="MFC4871488.1"/>
    <property type="molecule type" value="Genomic_DNA"/>
</dbReference>
<evidence type="ECO:0000259" key="2">
    <source>
        <dbReference type="Pfam" id="PF13088"/>
    </source>
</evidence>
<dbReference type="PANTHER" id="PTHR43752">
    <property type="entry name" value="BNR/ASP-BOX REPEAT FAMILY PROTEIN"/>
    <property type="match status" value="1"/>
</dbReference>
<dbReference type="EC" id="3.2.1.-" evidence="3"/>
<dbReference type="CDD" id="cd15482">
    <property type="entry name" value="Sialidase_non-viral"/>
    <property type="match status" value="1"/>
</dbReference>
<evidence type="ECO:0000256" key="1">
    <source>
        <dbReference type="SAM" id="SignalP"/>
    </source>
</evidence>
<dbReference type="Gene3D" id="2.120.10.10">
    <property type="match status" value="1"/>
</dbReference>
<gene>
    <name evidence="3" type="ORF">ACFPFU_07305</name>
</gene>
<sequence length="385" mass="41942">MANRRNCILMLLSCLICIGSFAHSEGDSTRSERLAGKVEVLERYVSIDNVCAWPNLTNLADGTRIATIFDQPSHARNEGSVACYVSSDNGRFWQFSGNPASHESLTNRMNVAAGISSNGDVLVIASGWSLLPAKEPGGQMSLDGVLRAWVSRSKDGGSTWEVDKDAFPAAEEGMTNFIPFGDILVGADGTLRVLAYAQSLDKAINKVAMFKSEDDGGTWSRWSYISEGSGETAFSGGHNETAFYHNGKGNWVAAARRWRAGQAMDLFQSGDDGQSWQFVGSLTGDNQHPGHLTALNDGSLLLTYGNRKEGQRGVAVKTSRDNGITWSEERLVIDDLDFGVDCGYPTSVQLEDGSIMTLYYSKGIPSHQRYHMGTVIWEFPPGQER</sequence>
<dbReference type="InterPro" id="IPR036278">
    <property type="entry name" value="Sialidase_sf"/>
</dbReference>
<dbReference type="InterPro" id="IPR011040">
    <property type="entry name" value="Sialidase"/>
</dbReference>
<feature type="chain" id="PRO_5046242096" evidence="1">
    <location>
        <begin position="23"/>
        <end position="385"/>
    </location>
</feature>
<protein>
    <submittedName>
        <fullName evidence="3">Sialidase family protein</fullName>
        <ecNumber evidence="3">3.2.1.-</ecNumber>
    </submittedName>
</protein>
<proteinExistence type="predicted"/>
<dbReference type="Proteomes" id="UP001595818">
    <property type="component" value="Unassembled WGS sequence"/>
</dbReference>
<reference evidence="4" key="1">
    <citation type="journal article" date="2019" name="Int. J. Syst. Evol. Microbiol.">
        <title>The Global Catalogue of Microorganisms (GCM) 10K type strain sequencing project: providing services to taxonomists for standard genome sequencing and annotation.</title>
        <authorList>
            <consortium name="The Broad Institute Genomics Platform"/>
            <consortium name="The Broad Institute Genome Sequencing Center for Infectious Disease"/>
            <person name="Wu L."/>
            <person name="Ma J."/>
        </authorList>
    </citation>
    <scope>NUCLEOTIDE SEQUENCE [LARGE SCALE GENOMIC DNA]</scope>
    <source>
        <strain evidence="4">CGMCC 4.7466</strain>
    </source>
</reference>
<accession>A0ABV9SYI8</accession>
<keyword evidence="1" id="KW-0732">Signal</keyword>
<organism evidence="3 4">
    <name type="scientific">Negadavirga shengliensis</name>
    <dbReference type="NCBI Taxonomy" id="1389218"/>
    <lineage>
        <taxon>Bacteria</taxon>
        <taxon>Pseudomonadati</taxon>
        <taxon>Bacteroidota</taxon>
        <taxon>Cytophagia</taxon>
        <taxon>Cytophagales</taxon>
        <taxon>Cyclobacteriaceae</taxon>
        <taxon>Negadavirga</taxon>
    </lineage>
</organism>
<feature type="domain" description="Sialidase" evidence="2">
    <location>
        <begin position="151"/>
        <end position="355"/>
    </location>
</feature>
<feature type="signal peptide" evidence="1">
    <location>
        <begin position="1"/>
        <end position="22"/>
    </location>
</feature>
<dbReference type="SUPFAM" id="SSF50939">
    <property type="entry name" value="Sialidases"/>
    <property type="match status" value="1"/>
</dbReference>
<dbReference type="Pfam" id="PF13088">
    <property type="entry name" value="BNR_2"/>
    <property type="match status" value="1"/>
</dbReference>
<evidence type="ECO:0000313" key="3">
    <source>
        <dbReference type="EMBL" id="MFC4871488.1"/>
    </source>
</evidence>
<keyword evidence="3" id="KW-0326">Glycosidase</keyword>
<comment type="caution">
    <text evidence="3">The sequence shown here is derived from an EMBL/GenBank/DDBJ whole genome shotgun (WGS) entry which is preliminary data.</text>
</comment>
<evidence type="ECO:0000313" key="4">
    <source>
        <dbReference type="Proteomes" id="UP001595818"/>
    </source>
</evidence>
<dbReference type="GO" id="GO:0016798">
    <property type="term" value="F:hydrolase activity, acting on glycosyl bonds"/>
    <property type="evidence" value="ECO:0007669"/>
    <property type="project" value="UniProtKB-KW"/>
</dbReference>